<accession>A0AAJ1S8G5</accession>
<sequence length="367" mass="38553">MYLCAAYLARPAKALAILCSVLILVAGCHSKPATSNSDASPGAGAPGSSRATAPVPAGALFSTAVPWNVDVSGAAKAGRSDAIIQALSAAGGWGTGAFQADFSIPILFADGNSPKTKVVGVEDYCGGGPDCDSVPAQMPLPAKAYIEGSSNLKCDTTGATEGQEDCHLLVVDRDQRKLYEIYHGSQSGQDITAQAFVVWDLAKTYPETLRGDQCTSADAAGFPIAAMLPTADEVASGAINHAIRFILPNDRMKEGVYVRPATHAGGPASTDPNAPPYGVRFRLRADFDDSHFSKSERVVIAALKKYGMLLADGGQVPLTFADDRTSTKKWSELGVTAQSFNDIAVDQFEVVDLGEEVKLTYDCVRNK</sequence>
<proteinExistence type="predicted"/>
<dbReference type="RefSeq" id="WP_205879532.1">
    <property type="nucleotide sequence ID" value="NZ_JAUFSA010000001.1"/>
</dbReference>
<feature type="signal peptide" evidence="1">
    <location>
        <begin position="1"/>
        <end position="16"/>
    </location>
</feature>
<dbReference type="EMBL" id="JAUFSA010000001">
    <property type="protein sequence ID" value="MDP7737367.1"/>
    <property type="molecule type" value="Genomic_DNA"/>
</dbReference>
<dbReference type="AlphaFoldDB" id="A0AAJ1S8G5"/>
<evidence type="ECO:0000256" key="1">
    <source>
        <dbReference type="SAM" id="SignalP"/>
    </source>
</evidence>
<evidence type="ECO:0008006" key="4">
    <source>
        <dbReference type="Google" id="ProtNLM"/>
    </source>
</evidence>
<comment type="caution">
    <text evidence="2">The sequence shown here is derived from an EMBL/GenBank/DDBJ whole genome shotgun (WGS) entry which is preliminary data.</text>
</comment>
<name>A0AAJ1S8G5_9MYCO</name>
<evidence type="ECO:0000313" key="3">
    <source>
        <dbReference type="Proteomes" id="UP001229081"/>
    </source>
</evidence>
<reference evidence="2" key="1">
    <citation type="submission" date="2023-06" db="EMBL/GenBank/DDBJ databases">
        <title>Identification of two novel mycobacterium reveal diversities and complexities of Mycobacterium gordonae clade.</title>
        <authorList>
            <person name="Matsumoto Y."/>
            <person name="Nakamura S."/>
            <person name="Motooka D."/>
            <person name="Fukushima K."/>
        </authorList>
    </citation>
    <scope>NUCLEOTIDE SEQUENCE</scope>
    <source>
        <strain evidence="2">TY812</strain>
    </source>
</reference>
<dbReference type="Proteomes" id="UP001229081">
    <property type="component" value="Unassembled WGS sequence"/>
</dbReference>
<keyword evidence="1" id="KW-0732">Signal</keyword>
<gene>
    <name evidence="2" type="ORF">QXL92_21715</name>
</gene>
<organism evidence="2 3">
    <name type="scientific">Mycobacterium paragordonae</name>
    <dbReference type="NCBI Taxonomy" id="1389713"/>
    <lineage>
        <taxon>Bacteria</taxon>
        <taxon>Bacillati</taxon>
        <taxon>Actinomycetota</taxon>
        <taxon>Actinomycetes</taxon>
        <taxon>Mycobacteriales</taxon>
        <taxon>Mycobacteriaceae</taxon>
        <taxon>Mycobacterium</taxon>
    </lineage>
</organism>
<protein>
    <recommendedName>
        <fullName evidence="4">DUF3558 domain-containing protein</fullName>
    </recommendedName>
</protein>
<feature type="chain" id="PRO_5042545656" description="DUF3558 domain-containing protein" evidence="1">
    <location>
        <begin position="17"/>
        <end position="367"/>
    </location>
</feature>
<evidence type="ECO:0000313" key="2">
    <source>
        <dbReference type="EMBL" id="MDP7737367.1"/>
    </source>
</evidence>